<dbReference type="AlphaFoldDB" id="B3QTC2"/>
<dbReference type="Pfam" id="PF16119">
    <property type="entry name" value="DUF4835"/>
    <property type="match status" value="1"/>
</dbReference>
<proteinExistence type="predicted"/>
<name>B3QTC2_CHLT3</name>
<dbReference type="HOGENOM" id="CLU_080414_0_0_10"/>
<evidence type="ECO:0000313" key="2">
    <source>
        <dbReference type="Proteomes" id="UP000001208"/>
    </source>
</evidence>
<dbReference type="InterPro" id="IPR032274">
    <property type="entry name" value="DUF4835"/>
</dbReference>
<organism evidence="1 2">
    <name type="scientific">Chloroherpeton thalassium (strain ATCC 35110 / GB-78)</name>
    <dbReference type="NCBI Taxonomy" id="517418"/>
    <lineage>
        <taxon>Bacteria</taxon>
        <taxon>Pseudomonadati</taxon>
        <taxon>Chlorobiota</taxon>
        <taxon>Chlorobiia</taxon>
        <taxon>Chlorobiales</taxon>
        <taxon>Chloroherpetonaceae</taxon>
        <taxon>Chloroherpeton</taxon>
    </lineage>
</organism>
<dbReference type="Proteomes" id="UP000001208">
    <property type="component" value="Chromosome"/>
</dbReference>
<protein>
    <recommendedName>
        <fullName evidence="3">DUF4835 domain-containing protein</fullName>
    </recommendedName>
</protein>
<accession>B3QTC2</accession>
<dbReference type="STRING" id="517418.Ctha_1764"/>
<sequence>MFANSSYNKLKRCQKIVRTKELQFASQKTKLKKMNSVAMKFSIGKGIAVSLFFLLISAPLFAQELQCEVKVDLVRLPSDARLRLGNFVQVVESYLNNYRWTNEDFTDEDRISCNMEFIFTSADVSASPPEYTAQVFIGSSRPVYNSLRKTIILKYLDQNMTFTYDERQGMLQHNELVFQPLPSFLSFYAMMILGYDFDSFSVLGGTSLFERASKITRQVGESSFSKGWNIGDAGGQNRSAIVNEMLDPRFEPIRKAFFDYHYNGLDEIYRDKKMVAQTLKQVIQVFAEIDSRYQQSLIISRFFGTKYSEIAELLKNVDEADKKDLFQALIAVDPSHKQAYDSIFSQSKTK</sequence>
<dbReference type="KEGG" id="cts:Ctha_1764"/>
<reference evidence="1 2" key="1">
    <citation type="submission" date="2008-06" db="EMBL/GenBank/DDBJ databases">
        <title>Complete sequence of Chloroherpeton thalassium ATCC 35110.</title>
        <authorList>
            <consortium name="US DOE Joint Genome Institute"/>
            <person name="Lucas S."/>
            <person name="Copeland A."/>
            <person name="Lapidus A."/>
            <person name="Glavina del Rio T."/>
            <person name="Dalin E."/>
            <person name="Tice H."/>
            <person name="Bruce D."/>
            <person name="Goodwin L."/>
            <person name="Pitluck S."/>
            <person name="Schmutz J."/>
            <person name="Larimer F."/>
            <person name="Land M."/>
            <person name="Hauser L."/>
            <person name="Kyrpides N."/>
            <person name="Mikhailova N."/>
            <person name="Liu Z."/>
            <person name="Li T."/>
            <person name="Zhao F."/>
            <person name="Overmann J."/>
            <person name="Bryant D.A."/>
            <person name="Richardson P."/>
        </authorList>
    </citation>
    <scope>NUCLEOTIDE SEQUENCE [LARGE SCALE GENOMIC DNA]</scope>
    <source>
        <strain evidence="2">ATCC 35110 / GB-78</strain>
    </source>
</reference>
<dbReference type="EMBL" id="CP001100">
    <property type="protein sequence ID" value="ACF14221.1"/>
    <property type="molecule type" value="Genomic_DNA"/>
</dbReference>
<dbReference type="OrthoDB" id="9773381at2"/>
<keyword evidence="2" id="KW-1185">Reference proteome</keyword>
<evidence type="ECO:0000313" key="1">
    <source>
        <dbReference type="EMBL" id="ACF14221.1"/>
    </source>
</evidence>
<evidence type="ECO:0008006" key="3">
    <source>
        <dbReference type="Google" id="ProtNLM"/>
    </source>
</evidence>
<gene>
    <name evidence="1" type="ordered locus">Ctha_1764</name>
</gene>
<dbReference type="eggNOG" id="ENOG502Z7MQ">
    <property type="taxonomic scope" value="Bacteria"/>
</dbReference>